<evidence type="ECO:0000256" key="2">
    <source>
        <dbReference type="ARBA" id="ARBA00022723"/>
    </source>
</evidence>
<dbReference type="Gene3D" id="1.10.150.520">
    <property type="match status" value="1"/>
</dbReference>
<evidence type="ECO:0000256" key="4">
    <source>
        <dbReference type="ARBA" id="ARBA00022842"/>
    </source>
</evidence>
<dbReference type="GO" id="GO:0046872">
    <property type="term" value="F:metal ion binding"/>
    <property type="evidence" value="ECO:0007669"/>
    <property type="project" value="UniProtKB-KW"/>
</dbReference>
<accession>A0A0J9EMU3</accession>
<proteinExistence type="predicted"/>
<dbReference type="InterPro" id="IPR041492">
    <property type="entry name" value="HAD_2"/>
</dbReference>
<dbReference type="OrthoDB" id="9816564at2"/>
<dbReference type="Gene3D" id="3.40.50.1000">
    <property type="entry name" value="HAD superfamily/HAD-like"/>
    <property type="match status" value="1"/>
</dbReference>
<dbReference type="PANTHER" id="PTHR46470">
    <property type="entry name" value="N-ACYLNEURAMINATE-9-PHOSPHATASE"/>
    <property type="match status" value="1"/>
</dbReference>
<sequence length="207" mass="23836">MIEINQIADVLNYTEGLKAVVFDLDDTLYGEKEYIRSGYRAVAKVIPQVKNAERKLWRLFLEKKPAIDEVLSMEGIYTEEIRQRCLGVYRLHEPDIHLYDGVMELLTKLRCHGYKLGVITDGRPEGQRAKIRVLGLGKYMDHIIVTDELGGVKYRKPNEAAFIQMADKLNVAFTQMCYVGDNIKKDFSAPLKLGMRAVWFRNQDGLY</sequence>
<dbReference type="NCBIfam" id="TIGR01549">
    <property type="entry name" value="HAD-SF-IA-v1"/>
    <property type="match status" value="1"/>
</dbReference>
<dbReference type="PANTHER" id="PTHR46470:SF2">
    <property type="entry name" value="GLYCERALDEHYDE 3-PHOSPHATE PHOSPHATASE"/>
    <property type="match status" value="1"/>
</dbReference>
<dbReference type="EMBL" id="ADLK01000028">
    <property type="protein sequence ID" value="KMW16980.1"/>
    <property type="molecule type" value="Genomic_DNA"/>
</dbReference>
<keyword evidence="4" id="KW-0460">Magnesium</keyword>
<evidence type="ECO:0000313" key="6">
    <source>
        <dbReference type="Proteomes" id="UP000037392"/>
    </source>
</evidence>
<evidence type="ECO:0008006" key="7">
    <source>
        <dbReference type="Google" id="ProtNLM"/>
    </source>
</evidence>
<protein>
    <recommendedName>
        <fullName evidence="7">HAD superfamily hydrolase</fullName>
    </recommendedName>
</protein>
<dbReference type="InterPro" id="IPR036412">
    <property type="entry name" value="HAD-like_sf"/>
</dbReference>
<organism evidence="5 6">
    <name type="scientific">[Clostridium] citroniae WAL-19142</name>
    <dbReference type="NCBI Taxonomy" id="742734"/>
    <lineage>
        <taxon>Bacteria</taxon>
        <taxon>Bacillati</taxon>
        <taxon>Bacillota</taxon>
        <taxon>Clostridia</taxon>
        <taxon>Lachnospirales</taxon>
        <taxon>Lachnospiraceae</taxon>
        <taxon>Enterocloster</taxon>
    </lineage>
</organism>
<evidence type="ECO:0000256" key="1">
    <source>
        <dbReference type="ARBA" id="ARBA00001946"/>
    </source>
</evidence>
<reference evidence="5 6" key="1">
    <citation type="submission" date="2011-04" db="EMBL/GenBank/DDBJ databases">
        <title>The Genome Sequence of Clostridium citroniae WAL-19142.</title>
        <authorList>
            <consortium name="The Broad Institute Genome Sequencing Platform"/>
            <person name="Earl A."/>
            <person name="Ward D."/>
            <person name="Feldgarden M."/>
            <person name="Gevers D."/>
            <person name="Warren Y.A."/>
            <person name="Tyrrell K.L."/>
            <person name="Citron D.M."/>
            <person name="Goldstein E.J."/>
            <person name="Daigneault M."/>
            <person name="Allen-Vercoe E."/>
            <person name="Young S.K."/>
            <person name="Zeng Q."/>
            <person name="Gargeya S."/>
            <person name="Fitzgerald M."/>
            <person name="Haas B."/>
            <person name="Abouelleil A."/>
            <person name="Alvarado L."/>
            <person name="Arachchi H.M."/>
            <person name="Berlin A."/>
            <person name="Brown A."/>
            <person name="Chapman S.B."/>
            <person name="Chen Z."/>
            <person name="Dunbar C."/>
            <person name="Freedman E."/>
            <person name="Gearin G."/>
            <person name="Gellesch M."/>
            <person name="Goldberg J."/>
            <person name="Griggs A."/>
            <person name="Gujja S."/>
            <person name="Heilman E.R."/>
            <person name="Heiman D."/>
            <person name="Howarth C."/>
            <person name="Larson L."/>
            <person name="Lui A."/>
            <person name="MacDonald P.J."/>
            <person name="Mehta T."/>
            <person name="Montmayeur A."/>
            <person name="Murphy C."/>
            <person name="Neiman D."/>
            <person name="Pearson M."/>
            <person name="Priest M."/>
            <person name="Roberts A."/>
            <person name="Saif S."/>
            <person name="Shea T."/>
            <person name="Shenoy N."/>
            <person name="Sisk P."/>
            <person name="Stolte C."/>
            <person name="Sykes S."/>
            <person name="White J."/>
            <person name="Yandava C."/>
            <person name="Wortman J."/>
            <person name="Nusbaum C."/>
            <person name="Birren B."/>
        </authorList>
    </citation>
    <scope>NUCLEOTIDE SEQUENCE [LARGE SCALE GENOMIC DNA]</scope>
    <source>
        <strain evidence="5 6">WAL-19142</strain>
    </source>
</reference>
<dbReference type="InterPro" id="IPR051400">
    <property type="entry name" value="HAD-like_hydrolase"/>
</dbReference>
<dbReference type="GO" id="GO:0044281">
    <property type="term" value="P:small molecule metabolic process"/>
    <property type="evidence" value="ECO:0007669"/>
    <property type="project" value="UniProtKB-ARBA"/>
</dbReference>
<dbReference type="InterPro" id="IPR006439">
    <property type="entry name" value="HAD-SF_hydro_IA"/>
</dbReference>
<dbReference type="PATRIC" id="fig|742734.4.peg.3899"/>
<name>A0A0J9EMU3_9FIRM</name>
<keyword evidence="3" id="KW-0378">Hydrolase</keyword>
<gene>
    <name evidence="5" type="ORF">HMPREF9470_03633</name>
</gene>
<dbReference type="RefSeq" id="WP_048930428.1">
    <property type="nucleotide sequence ID" value="NZ_KQ235880.1"/>
</dbReference>
<comment type="caution">
    <text evidence="5">The sequence shown here is derived from an EMBL/GenBank/DDBJ whole genome shotgun (WGS) entry which is preliminary data.</text>
</comment>
<dbReference type="SFLD" id="SFLDS00003">
    <property type="entry name" value="Haloacid_Dehalogenase"/>
    <property type="match status" value="1"/>
</dbReference>
<dbReference type="SFLD" id="SFLDG01129">
    <property type="entry name" value="C1.5:_HAD__Beta-PGM__Phosphata"/>
    <property type="match status" value="1"/>
</dbReference>
<dbReference type="Proteomes" id="UP000037392">
    <property type="component" value="Unassembled WGS sequence"/>
</dbReference>
<dbReference type="InterPro" id="IPR023214">
    <property type="entry name" value="HAD_sf"/>
</dbReference>
<dbReference type="PRINTS" id="PR00413">
    <property type="entry name" value="HADHALOGNASE"/>
</dbReference>
<dbReference type="GO" id="GO:0016791">
    <property type="term" value="F:phosphatase activity"/>
    <property type="evidence" value="ECO:0007669"/>
    <property type="project" value="TreeGrafter"/>
</dbReference>
<dbReference type="GeneID" id="93162537"/>
<evidence type="ECO:0000313" key="5">
    <source>
        <dbReference type="EMBL" id="KMW16980.1"/>
    </source>
</evidence>
<evidence type="ECO:0000256" key="3">
    <source>
        <dbReference type="ARBA" id="ARBA00022801"/>
    </source>
</evidence>
<keyword evidence="2" id="KW-0479">Metal-binding</keyword>
<dbReference type="AlphaFoldDB" id="A0A0J9EMU3"/>
<dbReference type="SUPFAM" id="SSF56784">
    <property type="entry name" value="HAD-like"/>
    <property type="match status" value="1"/>
</dbReference>
<comment type="cofactor">
    <cofactor evidence="1">
        <name>Mg(2+)</name>
        <dbReference type="ChEBI" id="CHEBI:18420"/>
    </cofactor>
</comment>
<dbReference type="Pfam" id="PF13419">
    <property type="entry name" value="HAD_2"/>
    <property type="match status" value="1"/>
</dbReference>